<accession>A0A0G2J1M8</accession>
<sequence>MPCRHCQPPGAGGAQGPVMSITGLVDTIHLQHEDKANSLGTGVSVVGKQGKRFANTRSSLRLYAFPQFIVLADFKALATASSSDNLDREGLGVLASWYLRNGKLPGAEKQELAPTIDHGSNFISTIDY</sequence>
<evidence type="ECO:0000313" key="2">
    <source>
        <dbReference type="Proteomes" id="UP000034164"/>
    </source>
</evidence>
<comment type="caution">
    <text evidence="1">The sequence shown here is derived from an EMBL/GenBank/DDBJ whole genome shotgun (WGS) entry which is preliminary data.</text>
</comment>
<dbReference type="VEuPathDB" id="FungiDB:EMCG_02360"/>
<reference evidence="2" key="1">
    <citation type="journal article" date="2015" name="PLoS Genet.">
        <title>The dynamic genome and transcriptome of the human fungal pathogen Blastomyces and close relative Emmonsia.</title>
        <authorList>
            <person name="Munoz J.F."/>
            <person name="Gauthier G.M."/>
            <person name="Desjardins C.A."/>
            <person name="Gallo J.E."/>
            <person name="Holder J."/>
            <person name="Sullivan T.D."/>
            <person name="Marty A.J."/>
            <person name="Carmen J.C."/>
            <person name="Chen Z."/>
            <person name="Ding L."/>
            <person name="Gujja S."/>
            <person name="Magrini V."/>
            <person name="Misas E."/>
            <person name="Mitreva M."/>
            <person name="Priest M."/>
            <person name="Saif S."/>
            <person name="Whiston E.A."/>
            <person name="Young S."/>
            <person name="Zeng Q."/>
            <person name="Goldman W.E."/>
            <person name="Mardis E.R."/>
            <person name="Taylor J.W."/>
            <person name="McEwen J.G."/>
            <person name="Clay O.K."/>
            <person name="Klein B.S."/>
            <person name="Cuomo C.A."/>
        </authorList>
    </citation>
    <scope>NUCLEOTIDE SEQUENCE [LARGE SCALE GENOMIC DNA]</scope>
    <source>
        <strain evidence="2">UAMH 3008</strain>
    </source>
</reference>
<organism evidence="1 2">
    <name type="scientific">[Emmonsia] crescens</name>
    <dbReference type="NCBI Taxonomy" id="73230"/>
    <lineage>
        <taxon>Eukaryota</taxon>
        <taxon>Fungi</taxon>
        <taxon>Dikarya</taxon>
        <taxon>Ascomycota</taxon>
        <taxon>Pezizomycotina</taxon>
        <taxon>Eurotiomycetes</taxon>
        <taxon>Eurotiomycetidae</taxon>
        <taxon>Onygenales</taxon>
        <taxon>Ajellomycetaceae</taxon>
        <taxon>Emergomyces</taxon>
    </lineage>
</organism>
<gene>
    <name evidence="1" type="ORF">EMCG_02360</name>
</gene>
<name>A0A0G2J1M8_9EURO</name>
<protein>
    <submittedName>
        <fullName evidence="1">Uncharacterized protein</fullName>
    </submittedName>
</protein>
<proteinExistence type="predicted"/>
<evidence type="ECO:0000313" key="1">
    <source>
        <dbReference type="EMBL" id="KKZ63359.1"/>
    </source>
</evidence>
<dbReference type="AlphaFoldDB" id="A0A0G2J1M8"/>
<dbReference type="Proteomes" id="UP000034164">
    <property type="component" value="Unassembled WGS sequence"/>
</dbReference>
<dbReference type="EMBL" id="LCZI01000988">
    <property type="protein sequence ID" value="KKZ63359.1"/>
    <property type="molecule type" value="Genomic_DNA"/>
</dbReference>